<name>A0A5N5D7G6_9PEZI</name>
<dbReference type="AlphaFoldDB" id="A0A5N5D7G6"/>
<feature type="transmembrane region" description="Helical" evidence="1">
    <location>
        <begin position="198"/>
        <end position="221"/>
    </location>
</feature>
<organism evidence="3 4">
    <name type="scientific">Lasiodiplodia theobromae</name>
    <dbReference type="NCBI Taxonomy" id="45133"/>
    <lineage>
        <taxon>Eukaryota</taxon>
        <taxon>Fungi</taxon>
        <taxon>Dikarya</taxon>
        <taxon>Ascomycota</taxon>
        <taxon>Pezizomycotina</taxon>
        <taxon>Dothideomycetes</taxon>
        <taxon>Dothideomycetes incertae sedis</taxon>
        <taxon>Botryosphaeriales</taxon>
        <taxon>Botryosphaeriaceae</taxon>
        <taxon>Lasiodiplodia</taxon>
    </lineage>
</organism>
<keyword evidence="1" id="KW-0812">Transmembrane</keyword>
<keyword evidence="4" id="KW-1185">Reference proteome</keyword>
<dbReference type="EMBL" id="VCHE01000057">
    <property type="protein sequence ID" value="KAB2573515.1"/>
    <property type="molecule type" value="Genomic_DNA"/>
</dbReference>
<evidence type="ECO:0000259" key="2">
    <source>
        <dbReference type="Pfam" id="PF20237"/>
    </source>
</evidence>
<comment type="caution">
    <text evidence="3">The sequence shown here is derived from an EMBL/GenBank/DDBJ whole genome shotgun (WGS) entry which is preliminary data.</text>
</comment>
<keyword evidence="1" id="KW-1133">Transmembrane helix</keyword>
<reference evidence="3 4" key="1">
    <citation type="journal article" date="2019" name="Sci. Rep.">
        <title>A multi-omics analysis of the grapevine pathogen Lasiodiplodia theobromae reveals that temperature affects the expression of virulence- and pathogenicity-related genes.</title>
        <authorList>
            <person name="Felix C."/>
            <person name="Meneses R."/>
            <person name="Goncalves M.F.M."/>
            <person name="Tilleman L."/>
            <person name="Duarte A.S."/>
            <person name="Jorrin-Novo J.V."/>
            <person name="Van de Peer Y."/>
            <person name="Deforce D."/>
            <person name="Van Nieuwerburgh F."/>
            <person name="Esteves A.C."/>
            <person name="Alves A."/>
        </authorList>
    </citation>
    <scope>NUCLEOTIDE SEQUENCE [LARGE SCALE GENOMIC DNA]</scope>
    <source>
        <strain evidence="3 4">LA-SOL3</strain>
    </source>
</reference>
<keyword evidence="1" id="KW-0472">Membrane</keyword>
<protein>
    <recommendedName>
        <fullName evidence="2">DUF6594 domain-containing protein</fullName>
    </recommendedName>
</protein>
<accession>A0A5N5D7G6</accession>
<proteinExistence type="predicted"/>
<feature type="domain" description="DUF6594" evidence="2">
    <location>
        <begin position="5"/>
        <end position="265"/>
    </location>
</feature>
<evidence type="ECO:0000313" key="3">
    <source>
        <dbReference type="EMBL" id="KAB2573515.1"/>
    </source>
</evidence>
<dbReference type="Proteomes" id="UP000325902">
    <property type="component" value="Unassembled WGS sequence"/>
</dbReference>
<feature type="transmembrane region" description="Helical" evidence="1">
    <location>
        <begin position="253"/>
        <end position="270"/>
    </location>
</feature>
<gene>
    <name evidence="3" type="ORF">DBV05_g7841</name>
</gene>
<feature type="transmembrane region" description="Helical" evidence="1">
    <location>
        <begin position="228"/>
        <end position="247"/>
    </location>
</feature>
<dbReference type="Pfam" id="PF20237">
    <property type="entry name" value="DUF6594"/>
    <property type="match status" value="1"/>
</dbReference>
<dbReference type="PANTHER" id="PTHR34502:SF5">
    <property type="entry name" value="DUF6594 DOMAIN-CONTAINING PROTEIN"/>
    <property type="match status" value="1"/>
</dbReference>
<evidence type="ECO:0000313" key="4">
    <source>
        <dbReference type="Proteomes" id="UP000325902"/>
    </source>
</evidence>
<dbReference type="PANTHER" id="PTHR34502">
    <property type="entry name" value="DUF6594 DOMAIN-CONTAINING PROTEIN-RELATED"/>
    <property type="match status" value="1"/>
</dbReference>
<dbReference type="InterPro" id="IPR046529">
    <property type="entry name" value="DUF6594"/>
</dbReference>
<dbReference type="OrthoDB" id="5342093at2759"/>
<evidence type="ECO:0000256" key="1">
    <source>
        <dbReference type="SAM" id="Phobius"/>
    </source>
</evidence>
<sequence>MNVLPETSIFRRFGTLNSLNLLYLQAELTDIEHKLRQAQVADHNTEEGFKNLYAKNWYFLKESAQDGDERQLQLVDLAREKLDKYNAALIQQEKILSFSPPGTYDMDYIRRYLASDEIGEPYPLTGDDSDTWGTFPNSKPHADDLVALKPRRDEDGFSNWITNKGITKFFELGGARFGKPSAKHGGRVSFQDKALLRITYSITSILASLLPIASIAVLYVVHSMTIRLVLIAVFNVLVTLCLTAFTTAKRPEIFAVAAAFSAIQVVFVQGEGVDNAAVGRN</sequence>